<dbReference type="PANTHER" id="PTHR12815">
    <property type="entry name" value="SORTING AND ASSEMBLY MACHINERY SAMM50 PROTEIN FAMILY MEMBER"/>
    <property type="match status" value="1"/>
</dbReference>
<dbReference type="PROSITE" id="PS51257">
    <property type="entry name" value="PROKAR_LIPOPROTEIN"/>
    <property type="match status" value="1"/>
</dbReference>
<dbReference type="Proteomes" id="UP000192277">
    <property type="component" value="Unassembled WGS sequence"/>
</dbReference>
<evidence type="ECO:0000313" key="8">
    <source>
        <dbReference type="Proteomes" id="UP000192277"/>
    </source>
</evidence>
<comment type="subcellular location">
    <subcellularLocation>
        <location evidence="1">Membrane</location>
    </subcellularLocation>
</comment>
<feature type="domain" description="Bacterial surface antigen (D15)" evidence="6">
    <location>
        <begin position="579"/>
        <end position="790"/>
    </location>
</feature>
<proteinExistence type="predicted"/>
<accession>A0ABX3P1W7</accession>
<evidence type="ECO:0000256" key="2">
    <source>
        <dbReference type="ARBA" id="ARBA00022692"/>
    </source>
</evidence>
<keyword evidence="8" id="KW-1185">Reference proteome</keyword>
<dbReference type="Pfam" id="PF01103">
    <property type="entry name" value="Omp85"/>
    <property type="match status" value="1"/>
</dbReference>
<evidence type="ECO:0000256" key="5">
    <source>
        <dbReference type="ARBA" id="ARBA00023237"/>
    </source>
</evidence>
<keyword evidence="4" id="KW-0472">Membrane</keyword>
<evidence type="ECO:0000256" key="3">
    <source>
        <dbReference type="ARBA" id="ARBA00022729"/>
    </source>
</evidence>
<evidence type="ECO:0000313" key="7">
    <source>
        <dbReference type="EMBL" id="OQP53182.1"/>
    </source>
</evidence>
<reference evidence="7 8" key="1">
    <citation type="submission" date="2016-04" db="EMBL/GenBank/DDBJ databases">
        <authorList>
            <person name="Chen L."/>
            <person name="Zhuang W."/>
            <person name="Wang G."/>
        </authorList>
    </citation>
    <scope>NUCLEOTIDE SEQUENCE [LARGE SCALE GENOMIC DNA]</scope>
    <source>
        <strain evidence="8">GR20</strain>
    </source>
</reference>
<evidence type="ECO:0000256" key="4">
    <source>
        <dbReference type="ARBA" id="ARBA00023136"/>
    </source>
</evidence>
<dbReference type="InterPro" id="IPR000184">
    <property type="entry name" value="Bac_surfAg_D15"/>
</dbReference>
<dbReference type="PANTHER" id="PTHR12815:SF47">
    <property type="entry name" value="TRANSLOCATION AND ASSEMBLY MODULE SUBUNIT TAMA"/>
    <property type="match status" value="1"/>
</dbReference>
<protein>
    <recommendedName>
        <fullName evidence="6">Bacterial surface antigen (D15) domain-containing protein</fullName>
    </recommendedName>
</protein>
<organism evidence="7 8">
    <name type="scientific">Niastella koreensis</name>
    <dbReference type="NCBI Taxonomy" id="354356"/>
    <lineage>
        <taxon>Bacteria</taxon>
        <taxon>Pseudomonadati</taxon>
        <taxon>Bacteroidota</taxon>
        <taxon>Chitinophagia</taxon>
        <taxon>Chitinophagales</taxon>
        <taxon>Chitinophagaceae</taxon>
        <taxon>Niastella</taxon>
    </lineage>
</organism>
<evidence type="ECO:0000259" key="6">
    <source>
        <dbReference type="Pfam" id="PF01103"/>
    </source>
</evidence>
<keyword evidence="5" id="KW-0998">Cell outer membrane</keyword>
<keyword evidence="2" id="KW-0812">Transmembrane</keyword>
<sequence>MLLLARQVTVFRLVQWIAYCALIAASITSCTVPKHFQAGKPFVYKTTIKIQGNVPEKLQLEERLINQLDDSVKTQYIYYVGVRRVLEKPPVFDTVNIVRSKLFMTSLLHSLGYFHPEIKDTFHIDTVRKQYRTYITFTVIPGKVLRLDSIGYAFRDSSLQHLAMRQQDKSVIKKNEAYTQQKVSDELDRLLTVFRNNGYYKLNKEDVYAEVDTVVAALIDPTLDPFEQIRLLDSLRKKRENPTINVVFKQHPVKDSSRIKKYFIGKVFVYPDASYEQFDSTKHDTANVNGFQFIYNSHRFRLPFVASNIYLKPGIMYNQRRYFRTINNFTSLGAWQNVDFEIIERKDTSVPILDAKLKLYPSLKQNLNLSLEASRNVSDILTNGQLFGIGVNGRLLNRNAYREAIQTVTSARFGIELGSDFIQTLQASLAHTINFPKFITPIKIKTDSLINPRTVLNLNASYTDRLLLFKSKSFNTSWGYEWVKGRRREDQDQVGQKWRKTWQYIPFNFEYTDVKKSDSLRHLEDTIPSYRYAFNNGLIISQILSLSTGIEKDNKLTLLRGKIEESGGLFGFIKSLDYGSLARFVKIDGEYKHYINYKHSSWAFRFYAGYGFVYGKTDTSTDATQKKIGPENNLPFFKAFFAGGPYSMRAWQIRHLGPGSSTLYENETKNIERFGNMQLEFNTEYRFNLTSIAGIKVNSALFVDMGNIWSKEYDLNKQRVLEASFRFDRLYKDLAIGGGSSLRFDFDFFLIRLDWAYKLKDPAHADENDGWFNDIRLLNGQFQLGLGYPF</sequence>
<dbReference type="InterPro" id="IPR039910">
    <property type="entry name" value="D15-like"/>
</dbReference>
<comment type="caution">
    <text evidence="7">The sequence shown here is derived from an EMBL/GenBank/DDBJ whole genome shotgun (WGS) entry which is preliminary data.</text>
</comment>
<dbReference type="Gene3D" id="2.40.160.50">
    <property type="entry name" value="membrane protein fhac: a member of the omp85/tpsb transporter family"/>
    <property type="match status" value="1"/>
</dbReference>
<evidence type="ECO:0000256" key="1">
    <source>
        <dbReference type="ARBA" id="ARBA00004370"/>
    </source>
</evidence>
<keyword evidence="3" id="KW-0732">Signal</keyword>
<name>A0ABX3P1W7_9BACT</name>
<gene>
    <name evidence="7" type="ORF">A4D02_22570</name>
</gene>
<dbReference type="EMBL" id="LWBO01000003">
    <property type="protein sequence ID" value="OQP53182.1"/>
    <property type="molecule type" value="Genomic_DNA"/>
</dbReference>